<gene>
    <name evidence="2" type="ORF">NGATSA_3046000</name>
</gene>
<accession>I2CS43</accession>
<organism evidence="2">
    <name type="scientific">Nannochloropsis gaditana (strain CCMP526)</name>
    <name type="common">Green microalga</name>
    <name type="synonym">Microchloropsis gaditana</name>
    <dbReference type="NCBI Taxonomy" id="1093141"/>
    <lineage>
        <taxon>Eukaryota</taxon>
        <taxon>Sar</taxon>
        <taxon>Stramenopiles</taxon>
        <taxon>Ochrophyta</taxon>
        <taxon>Eustigmatophyceae</taxon>
        <taxon>Eustigmatales</taxon>
        <taxon>Monodopsidaceae</taxon>
        <taxon>Nannochloropsis</taxon>
    </lineage>
</organism>
<sequence>RTPPEPPDGRPECLGPARPDPCRPTRAPGSIENAANLPPFPPAGPPCGRPRWGSLPPAPRFASVLRRW</sequence>
<feature type="compositionally biased region" description="Pro residues" evidence="1">
    <location>
        <begin position="38"/>
        <end position="48"/>
    </location>
</feature>
<reference evidence="2" key="2">
    <citation type="journal article" date="2012" name="Nat. Commun.">
        <title>Draft genome sequence and genetic transformation of the oleaginous alga Nannochloropis gaditana.</title>
        <authorList>
            <person name="Radakovits R."/>
            <person name="Jinkerson R.E."/>
            <person name="Fuerstenberg S.I."/>
            <person name="Tae H."/>
            <person name="Settlage R.E."/>
            <person name="Boore J.L."/>
            <person name="Posewitz M.C."/>
        </authorList>
    </citation>
    <scope>NUCLEOTIDE SEQUENCE</scope>
    <source>
        <strain evidence="2">CCMP526</strain>
    </source>
</reference>
<reference evidence="2" key="1">
    <citation type="journal article" date="2012" name="Bioengineered">
        <title>Additional insights into the genome of the oleaginous model alga Nannochloropsis gaditana.</title>
        <authorList>
            <person name="Jinkerson R.E."/>
            <person name="Radakovits R."/>
            <person name="Posewitz M.C."/>
        </authorList>
    </citation>
    <scope>NUCLEOTIDE SEQUENCE</scope>
    <source>
        <strain evidence="2">CCMP526</strain>
    </source>
</reference>
<protein>
    <submittedName>
        <fullName evidence="2">Uncharacterized protein</fullName>
    </submittedName>
</protein>
<feature type="region of interest" description="Disordered" evidence="1">
    <location>
        <begin position="1"/>
        <end position="58"/>
    </location>
</feature>
<evidence type="ECO:0000256" key="1">
    <source>
        <dbReference type="SAM" id="MobiDB-lite"/>
    </source>
</evidence>
<name>I2CS43_NANGC</name>
<feature type="non-terminal residue" evidence="2">
    <location>
        <position position="68"/>
    </location>
</feature>
<feature type="non-terminal residue" evidence="2">
    <location>
        <position position="1"/>
    </location>
</feature>
<proteinExistence type="evidence at transcript level"/>
<dbReference type="EMBL" id="JU980663">
    <property type="protein sequence ID" value="AFJ69726.1"/>
    <property type="molecule type" value="mRNA"/>
</dbReference>
<dbReference type="AlphaFoldDB" id="I2CS43"/>
<evidence type="ECO:0000313" key="2">
    <source>
        <dbReference type="EMBL" id="AFJ69726.1"/>
    </source>
</evidence>